<dbReference type="AlphaFoldDB" id="A0A0B4DPQ3"/>
<evidence type="ECO:0000256" key="1">
    <source>
        <dbReference type="SAM" id="Phobius"/>
    </source>
</evidence>
<dbReference type="STRING" id="172043.RM53_12850"/>
<reference evidence="2 3" key="1">
    <citation type="submission" date="2014-12" db="EMBL/GenBank/DDBJ databases">
        <title>Genome sequencing of Brevundimonas nasdae TPW30.</title>
        <authorList>
            <person name="Tan P.W."/>
            <person name="Chan K.-G."/>
        </authorList>
    </citation>
    <scope>NUCLEOTIDE SEQUENCE [LARGE SCALE GENOMIC DNA]</scope>
    <source>
        <strain evidence="2 3">TPW30</strain>
    </source>
</reference>
<evidence type="ECO:0000313" key="3">
    <source>
        <dbReference type="Proteomes" id="UP000031166"/>
    </source>
</evidence>
<dbReference type="RefSeq" id="WP_039247378.1">
    <property type="nucleotide sequence ID" value="NZ_JWSY01000024.1"/>
</dbReference>
<sequence>MARRKKKAEPAEAKPTTVWAWLRPRITLPNYLMLSLPMWALALVVGKLTHSSLPYNVWALLWAAPMGLYLAARWIYFLVTLIWAILVEIVKAVRKWIARPD</sequence>
<feature type="transmembrane region" description="Helical" evidence="1">
    <location>
        <begin position="31"/>
        <end position="48"/>
    </location>
</feature>
<feature type="transmembrane region" description="Helical" evidence="1">
    <location>
        <begin position="68"/>
        <end position="90"/>
    </location>
</feature>
<name>A0A0B4DPQ3_9CAUL</name>
<accession>A0A0B4DPQ3</accession>
<gene>
    <name evidence="2" type="ORF">RM53_12850</name>
</gene>
<keyword evidence="1" id="KW-1133">Transmembrane helix</keyword>
<organism evidence="2 3">
    <name type="scientific">Brevundimonas nasdae</name>
    <dbReference type="NCBI Taxonomy" id="172043"/>
    <lineage>
        <taxon>Bacteria</taxon>
        <taxon>Pseudomonadati</taxon>
        <taxon>Pseudomonadota</taxon>
        <taxon>Alphaproteobacteria</taxon>
        <taxon>Caulobacterales</taxon>
        <taxon>Caulobacteraceae</taxon>
        <taxon>Brevundimonas</taxon>
    </lineage>
</organism>
<dbReference type="Proteomes" id="UP000031166">
    <property type="component" value="Unassembled WGS sequence"/>
</dbReference>
<proteinExistence type="predicted"/>
<keyword evidence="1" id="KW-0472">Membrane</keyword>
<comment type="caution">
    <text evidence="2">The sequence shown here is derived from an EMBL/GenBank/DDBJ whole genome shotgun (WGS) entry which is preliminary data.</text>
</comment>
<protein>
    <submittedName>
        <fullName evidence="2">Uncharacterized protein</fullName>
    </submittedName>
</protein>
<evidence type="ECO:0000313" key="2">
    <source>
        <dbReference type="EMBL" id="KIC56203.1"/>
    </source>
</evidence>
<keyword evidence="1" id="KW-0812">Transmembrane</keyword>
<dbReference type="EMBL" id="JWSY01000024">
    <property type="protein sequence ID" value="KIC56203.1"/>
    <property type="molecule type" value="Genomic_DNA"/>
</dbReference>